<evidence type="ECO:0000313" key="1">
    <source>
        <dbReference type="EMBL" id="QAY69047.1"/>
    </source>
</evidence>
<dbReference type="AlphaFoldDB" id="A0A4P6F739"/>
<dbReference type="SUPFAM" id="SSF53474">
    <property type="entry name" value="alpha/beta-Hydrolases"/>
    <property type="match status" value="1"/>
</dbReference>
<gene>
    <name evidence="1" type="ORF">ET471_02465</name>
</gene>
<protein>
    <recommendedName>
        <fullName evidence="3">Alpha/beta hydrolase</fullName>
    </recommendedName>
</protein>
<dbReference type="Gene3D" id="3.40.50.1820">
    <property type="entry name" value="alpha/beta hydrolase"/>
    <property type="match status" value="1"/>
</dbReference>
<dbReference type="InterPro" id="IPR029058">
    <property type="entry name" value="AB_hydrolase_fold"/>
</dbReference>
<proteinExistence type="predicted"/>
<sequence>MAEHPVERPVEPFAGPRVEVYDGDLSRVAVVLPGTGYSAERPALAFPSLALREAGWSLRTVVWGSRPDAATGRAAYERVVREALADRPDARHLVVGKSLGTFVLPLCAALGVPGAWLTPPLTAVAAAALGADDVPGAVARLAAPAVLVGGTADPFWDRDVAARGGADVVEVPGAVHTLEVPGDWRASLAAAGAVTAAVLALAERITA</sequence>
<evidence type="ECO:0000313" key="2">
    <source>
        <dbReference type="Proteomes" id="UP000292118"/>
    </source>
</evidence>
<dbReference type="EMBL" id="CP035493">
    <property type="protein sequence ID" value="QAY69047.1"/>
    <property type="molecule type" value="Genomic_DNA"/>
</dbReference>
<dbReference type="RefSeq" id="WP_129186447.1">
    <property type="nucleotide sequence ID" value="NZ_CP035493.1"/>
</dbReference>
<accession>A0A4P6F739</accession>
<evidence type="ECO:0008006" key="3">
    <source>
        <dbReference type="Google" id="ProtNLM"/>
    </source>
</evidence>
<reference evidence="1 2" key="1">
    <citation type="submission" date="2019-01" db="EMBL/GenBank/DDBJ databases">
        <title>Genome sequencing of strain FW10M-9.</title>
        <authorList>
            <person name="Heo J."/>
            <person name="Kim S.-J."/>
            <person name="Kim J.-S."/>
            <person name="Hong S.-B."/>
            <person name="Kwon S.-W."/>
        </authorList>
    </citation>
    <scope>NUCLEOTIDE SEQUENCE [LARGE SCALE GENOMIC DNA]</scope>
    <source>
        <strain evidence="1 2">FW10M-9</strain>
    </source>
</reference>
<dbReference type="OrthoDB" id="70765at2"/>
<name>A0A4P6F739_9MICO</name>
<keyword evidence="2" id="KW-1185">Reference proteome</keyword>
<dbReference type="Proteomes" id="UP000292118">
    <property type="component" value="Chromosome"/>
</dbReference>
<organism evidence="1 2">
    <name type="scientific">Xylanimonas protaetiae</name>
    <dbReference type="NCBI Taxonomy" id="2509457"/>
    <lineage>
        <taxon>Bacteria</taxon>
        <taxon>Bacillati</taxon>
        <taxon>Actinomycetota</taxon>
        <taxon>Actinomycetes</taxon>
        <taxon>Micrococcales</taxon>
        <taxon>Promicromonosporaceae</taxon>
        <taxon>Xylanimonas</taxon>
    </lineage>
</organism>
<dbReference type="KEGG" id="xya:ET471_02465"/>